<feature type="transmembrane region" description="Helical" evidence="1">
    <location>
        <begin position="120"/>
        <end position="139"/>
    </location>
</feature>
<accession>A0A1G9VIW4</accession>
<dbReference type="RefSeq" id="WP_093207459.1">
    <property type="nucleotide sequence ID" value="NZ_FNGS01000008.1"/>
</dbReference>
<evidence type="ECO:0000256" key="1">
    <source>
        <dbReference type="SAM" id="Phobius"/>
    </source>
</evidence>
<keyword evidence="1" id="KW-0472">Membrane</keyword>
<feature type="transmembrane region" description="Helical" evidence="1">
    <location>
        <begin position="173"/>
        <end position="193"/>
    </location>
</feature>
<feature type="transmembrane region" description="Helical" evidence="1">
    <location>
        <begin position="391"/>
        <end position="412"/>
    </location>
</feature>
<feature type="transmembrane region" description="Helical" evidence="1">
    <location>
        <begin position="362"/>
        <end position="379"/>
    </location>
</feature>
<keyword evidence="1" id="KW-0812">Transmembrane</keyword>
<protein>
    <submittedName>
        <fullName evidence="2">Quinol:cytochrome c oxidoreductase quinone-binding subunit 2</fullName>
    </submittedName>
</protein>
<keyword evidence="3" id="KW-1185">Reference proteome</keyword>
<feature type="transmembrane region" description="Helical" evidence="1">
    <location>
        <begin position="290"/>
        <end position="311"/>
    </location>
</feature>
<feature type="transmembrane region" description="Helical" evidence="1">
    <location>
        <begin position="27"/>
        <end position="45"/>
    </location>
</feature>
<dbReference type="EMBL" id="FNGS01000008">
    <property type="protein sequence ID" value="SDM72099.1"/>
    <property type="molecule type" value="Genomic_DNA"/>
</dbReference>
<dbReference type="AlphaFoldDB" id="A0A1G9VIW4"/>
<dbReference type="OrthoDB" id="140980at2"/>
<organism evidence="2 3">
    <name type="scientific">Siphonobacter aquaeclarae</name>
    <dbReference type="NCBI Taxonomy" id="563176"/>
    <lineage>
        <taxon>Bacteria</taxon>
        <taxon>Pseudomonadati</taxon>
        <taxon>Bacteroidota</taxon>
        <taxon>Cytophagia</taxon>
        <taxon>Cytophagales</taxon>
        <taxon>Cytophagaceae</taxon>
        <taxon>Siphonobacter</taxon>
    </lineage>
</organism>
<feature type="transmembrane region" description="Helical" evidence="1">
    <location>
        <begin position="252"/>
        <end position="270"/>
    </location>
</feature>
<name>A0A1G9VIW4_9BACT</name>
<dbReference type="PANTHER" id="PTHR43044">
    <property type="match status" value="1"/>
</dbReference>
<reference evidence="2 3" key="1">
    <citation type="submission" date="2016-10" db="EMBL/GenBank/DDBJ databases">
        <authorList>
            <person name="de Groot N.N."/>
        </authorList>
    </citation>
    <scope>NUCLEOTIDE SEQUENCE [LARGE SCALE GENOMIC DNA]</scope>
    <source>
        <strain evidence="2 3">DSM 21668</strain>
    </source>
</reference>
<evidence type="ECO:0000313" key="2">
    <source>
        <dbReference type="EMBL" id="SDM72099.1"/>
    </source>
</evidence>
<gene>
    <name evidence="2" type="ORF">SAMN04488090_4128</name>
</gene>
<keyword evidence="1" id="KW-1133">Transmembrane helix</keyword>
<dbReference type="STRING" id="563176.SAMN04488090_4128"/>
<feature type="transmembrane region" description="Helical" evidence="1">
    <location>
        <begin position="214"/>
        <end position="232"/>
    </location>
</feature>
<sequence length="437" mass="50248">MAEHNHHFDPAEMEEWYDFTSSSKRKLIIGMLAGLAILLIGAFMVSKGIGIGIEHAHEHAGHGHEGHEHGLPGWAKRVVANLWMNAEFFTGISVIGMFFVCIQYLSWAGWSSILKRVPEAFPAFLPISGGILIILYFAFGQELFHWRHEGVMDPESEHYDAIIAGKSWYLNNAFFIVRTVLYIGLWYGLWVVLRNLSKQEDAVGGTEWWYKMKNLARVFILVFAVTSSTSAWDWAMSIDTHWFSTMFGWYHFASWHVTGLAVTTLAVISLKEKGYLRWVNENHLHDLGKFMFAFSIFWTYVWFAQFLLIYYANMPEETIYFRERFSGYGGIYKAPFFINLLLGFLFPFLWFMTRDAKRNQTFLKVGASVIIIGHYFDFYQMMMPGLVGANAGFGLIEWGTTLFFASAFIYVISAQLTKASIVAKNHPMLEEAVHHDI</sequence>
<proteinExistence type="predicted"/>
<dbReference type="PANTHER" id="PTHR43044:SF1">
    <property type="entry name" value="QUINOL:CYTOCHROME C OXIDOREDUCTASE QUINONE-BINDING SUBUNIT 2"/>
    <property type="match status" value="1"/>
</dbReference>
<feature type="transmembrane region" description="Helical" evidence="1">
    <location>
        <begin position="331"/>
        <end position="350"/>
    </location>
</feature>
<dbReference type="Proteomes" id="UP000198901">
    <property type="component" value="Unassembled WGS sequence"/>
</dbReference>
<evidence type="ECO:0000313" key="3">
    <source>
        <dbReference type="Proteomes" id="UP000198901"/>
    </source>
</evidence>
<feature type="transmembrane region" description="Helical" evidence="1">
    <location>
        <begin position="88"/>
        <end position="108"/>
    </location>
</feature>